<dbReference type="InterPro" id="IPR001841">
    <property type="entry name" value="Znf_RING"/>
</dbReference>
<keyword evidence="1" id="KW-0863">Zinc-finger</keyword>
<dbReference type="SUPFAM" id="SSF57850">
    <property type="entry name" value="RING/U-box"/>
    <property type="match status" value="1"/>
</dbReference>
<dbReference type="Gene3D" id="3.30.40.10">
    <property type="entry name" value="Zinc/RING finger domain, C3HC4 (zinc finger)"/>
    <property type="match status" value="1"/>
</dbReference>
<name>A0AAN7JIX1_9MYRT</name>
<reference evidence="4 5" key="1">
    <citation type="journal article" date="2023" name="Hortic Res">
        <title>Pangenome of water caltrop reveals structural variations and asymmetric subgenome divergence after allopolyploidization.</title>
        <authorList>
            <person name="Zhang X."/>
            <person name="Chen Y."/>
            <person name="Wang L."/>
            <person name="Yuan Y."/>
            <person name="Fang M."/>
            <person name="Shi L."/>
            <person name="Lu R."/>
            <person name="Comes H.P."/>
            <person name="Ma Y."/>
            <person name="Chen Y."/>
            <person name="Huang G."/>
            <person name="Zhou Y."/>
            <person name="Zheng Z."/>
            <person name="Qiu Y."/>
        </authorList>
    </citation>
    <scope>NUCLEOTIDE SEQUENCE [LARGE SCALE GENOMIC DNA]</scope>
    <source>
        <tissue evidence="4">Roots</tissue>
    </source>
</reference>
<dbReference type="GO" id="GO:0004842">
    <property type="term" value="F:ubiquitin-protein transferase activity"/>
    <property type="evidence" value="ECO:0007669"/>
    <property type="project" value="InterPro"/>
</dbReference>
<feature type="domain" description="RING-type" evidence="3">
    <location>
        <begin position="20"/>
        <end position="65"/>
    </location>
</feature>
<evidence type="ECO:0000256" key="2">
    <source>
        <dbReference type="SAM" id="MobiDB-lite"/>
    </source>
</evidence>
<comment type="caution">
    <text evidence="4">The sequence shown here is derived from an EMBL/GenBank/DDBJ whole genome shotgun (WGS) entry which is preliminary data.</text>
</comment>
<feature type="region of interest" description="Disordered" evidence="2">
    <location>
        <begin position="211"/>
        <end position="280"/>
    </location>
</feature>
<dbReference type="SMART" id="SM00184">
    <property type="entry name" value="RING"/>
    <property type="match status" value="1"/>
</dbReference>
<dbReference type="PANTHER" id="PTHR46798:SF3">
    <property type="entry name" value="RING FINGER FAMILY PROTEIN"/>
    <property type="match status" value="1"/>
</dbReference>
<dbReference type="Pfam" id="PF13639">
    <property type="entry name" value="zf-RING_2"/>
    <property type="match status" value="1"/>
</dbReference>
<sequence length="399" mass="43933">MGMNGKDDVALDDAGKSVSCSICLEVVGDNGDRSWVKLQCGHQFHLDCIGSAFNTKGFMQCPNCRRIEKGQWLYANGCRTIPEFSMDDWAQEEIVYDLSYSEMSFGVHWCPFGQVARLPSSFEDGEFVSTAYHDPLAQPTLFAEHAAVSSAGHPCPYIAYFGPNHPSSSAPNGSISYVSNVNHHWNGPSAQSERQGPFVLPALNLHYHSLEHNSPPFSTSRARPGGSNPHAPNSQRSLRTLADPPTSGSFMHPFVASNSSGARTGNSVASSPTRHYPGSNARNRIRAQAYYQQQRPNHHLPSHGPIIATNRRSLNPRGLTPLASSSDQPRNFYFFPAGSSNHNFQEPQRISSTRFHLWERGHLPSLLTQVDRDSTHIGFRAGPGRTELGVRHGTFRHSG</sequence>
<dbReference type="InterPro" id="IPR013083">
    <property type="entry name" value="Znf_RING/FYVE/PHD"/>
</dbReference>
<organism evidence="4 5">
    <name type="scientific">Trapa incisa</name>
    <dbReference type="NCBI Taxonomy" id="236973"/>
    <lineage>
        <taxon>Eukaryota</taxon>
        <taxon>Viridiplantae</taxon>
        <taxon>Streptophyta</taxon>
        <taxon>Embryophyta</taxon>
        <taxon>Tracheophyta</taxon>
        <taxon>Spermatophyta</taxon>
        <taxon>Magnoliopsida</taxon>
        <taxon>eudicotyledons</taxon>
        <taxon>Gunneridae</taxon>
        <taxon>Pentapetalae</taxon>
        <taxon>rosids</taxon>
        <taxon>malvids</taxon>
        <taxon>Myrtales</taxon>
        <taxon>Lythraceae</taxon>
        <taxon>Trapa</taxon>
    </lineage>
</organism>
<dbReference type="Proteomes" id="UP001345219">
    <property type="component" value="Chromosome 10"/>
</dbReference>
<evidence type="ECO:0000259" key="3">
    <source>
        <dbReference type="PROSITE" id="PS50089"/>
    </source>
</evidence>
<evidence type="ECO:0000313" key="5">
    <source>
        <dbReference type="Proteomes" id="UP001345219"/>
    </source>
</evidence>
<dbReference type="PROSITE" id="PS50089">
    <property type="entry name" value="ZF_RING_2"/>
    <property type="match status" value="1"/>
</dbReference>
<dbReference type="PANTHER" id="PTHR46798">
    <property type="entry name" value="OS09G0511500 PROTEIN"/>
    <property type="match status" value="1"/>
</dbReference>
<dbReference type="AlphaFoldDB" id="A0AAN7JIX1"/>
<dbReference type="CDD" id="cd16448">
    <property type="entry name" value="RING-H2"/>
    <property type="match status" value="1"/>
</dbReference>
<dbReference type="InterPro" id="IPR044274">
    <property type="entry name" value="RFI2"/>
</dbReference>
<proteinExistence type="predicted"/>
<feature type="region of interest" description="Disordered" evidence="2">
    <location>
        <begin position="296"/>
        <end position="327"/>
    </location>
</feature>
<dbReference type="EMBL" id="JAXIOK010000021">
    <property type="protein sequence ID" value="KAK4746154.1"/>
    <property type="molecule type" value="Genomic_DNA"/>
</dbReference>
<protein>
    <recommendedName>
        <fullName evidence="3">RING-type domain-containing protein</fullName>
    </recommendedName>
</protein>
<keyword evidence="5" id="KW-1185">Reference proteome</keyword>
<feature type="compositionally biased region" description="Polar residues" evidence="2">
    <location>
        <begin position="256"/>
        <end position="273"/>
    </location>
</feature>
<gene>
    <name evidence="4" type="ORF">SAY87_012466</name>
</gene>
<keyword evidence="1" id="KW-0479">Metal-binding</keyword>
<keyword evidence="1" id="KW-0862">Zinc</keyword>
<evidence type="ECO:0000256" key="1">
    <source>
        <dbReference type="PROSITE-ProRule" id="PRU00175"/>
    </source>
</evidence>
<dbReference type="GO" id="GO:0008270">
    <property type="term" value="F:zinc ion binding"/>
    <property type="evidence" value="ECO:0007669"/>
    <property type="project" value="UniProtKB-KW"/>
</dbReference>
<evidence type="ECO:0000313" key="4">
    <source>
        <dbReference type="EMBL" id="KAK4746154.1"/>
    </source>
</evidence>
<accession>A0AAN7JIX1</accession>